<dbReference type="InterPro" id="IPR046960">
    <property type="entry name" value="PPR_At4g14850-like_plant"/>
</dbReference>
<protein>
    <recommendedName>
        <fullName evidence="3">Pentatricopeptide repeat-containing protein</fullName>
    </recommendedName>
</protein>
<accession>A0ABQ9MCK3</accession>
<organism evidence="1 2">
    <name type="scientific">Hevea brasiliensis</name>
    <name type="common">Para rubber tree</name>
    <name type="synonym">Siphonia brasiliensis</name>
    <dbReference type="NCBI Taxonomy" id="3981"/>
    <lineage>
        <taxon>Eukaryota</taxon>
        <taxon>Viridiplantae</taxon>
        <taxon>Streptophyta</taxon>
        <taxon>Embryophyta</taxon>
        <taxon>Tracheophyta</taxon>
        <taxon>Spermatophyta</taxon>
        <taxon>Magnoliopsida</taxon>
        <taxon>eudicotyledons</taxon>
        <taxon>Gunneridae</taxon>
        <taxon>Pentapetalae</taxon>
        <taxon>rosids</taxon>
        <taxon>fabids</taxon>
        <taxon>Malpighiales</taxon>
        <taxon>Euphorbiaceae</taxon>
        <taxon>Crotonoideae</taxon>
        <taxon>Micrandreae</taxon>
        <taxon>Hevea</taxon>
    </lineage>
</organism>
<dbReference type="EMBL" id="JARPOI010000007">
    <property type="protein sequence ID" value="KAJ9177177.1"/>
    <property type="molecule type" value="Genomic_DNA"/>
</dbReference>
<dbReference type="Gene3D" id="1.25.40.10">
    <property type="entry name" value="Tetratricopeptide repeat domain"/>
    <property type="match status" value="1"/>
</dbReference>
<gene>
    <name evidence="1" type="ORF">P3X46_012418</name>
</gene>
<name>A0ABQ9MCK3_HEVBR</name>
<keyword evidence="2" id="KW-1185">Reference proteome</keyword>
<evidence type="ECO:0008006" key="3">
    <source>
        <dbReference type="Google" id="ProtNLM"/>
    </source>
</evidence>
<sequence length="139" mass="15991">MKSILLYRQTINFSLSPNEFTTPFLLSACASKSAYWVFVLVHSHVQKLDTGFHICLLNSLINAYVTCGFTYMRELGVEPDEFTIVNLFSVWSQGYDIDLGKFVSFFTEITRLKIDLIARNYLLDVYAKCGLMQSTERVF</sequence>
<evidence type="ECO:0000313" key="2">
    <source>
        <dbReference type="Proteomes" id="UP001174677"/>
    </source>
</evidence>
<dbReference type="PANTHER" id="PTHR47926">
    <property type="entry name" value="PENTATRICOPEPTIDE REPEAT-CONTAINING PROTEIN"/>
    <property type="match status" value="1"/>
</dbReference>
<comment type="caution">
    <text evidence="1">The sequence shown here is derived from an EMBL/GenBank/DDBJ whole genome shotgun (WGS) entry which is preliminary data.</text>
</comment>
<proteinExistence type="predicted"/>
<reference evidence="1" key="1">
    <citation type="journal article" date="2023" name="Plant Biotechnol. J.">
        <title>Chromosome-level wild Hevea brasiliensis genome provides new tools for genomic-assisted breeding and valuable loci to elevate rubber yield.</title>
        <authorList>
            <person name="Cheng H."/>
            <person name="Song X."/>
            <person name="Hu Y."/>
            <person name="Wu T."/>
            <person name="Yang Q."/>
            <person name="An Z."/>
            <person name="Feng S."/>
            <person name="Deng Z."/>
            <person name="Wu W."/>
            <person name="Zeng X."/>
            <person name="Tu M."/>
            <person name="Wang X."/>
            <person name="Huang H."/>
        </authorList>
    </citation>
    <scope>NUCLEOTIDE SEQUENCE</scope>
    <source>
        <strain evidence="1">MT/VB/25A 57/8</strain>
    </source>
</reference>
<dbReference type="InterPro" id="IPR011990">
    <property type="entry name" value="TPR-like_helical_dom_sf"/>
</dbReference>
<evidence type="ECO:0000313" key="1">
    <source>
        <dbReference type="EMBL" id="KAJ9177177.1"/>
    </source>
</evidence>
<dbReference type="Proteomes" id="UP001174677">
    <property type="component" value="Chromosome 7"/>
</dbReference>